<dbReference type="OrthoDB" id="7560678at2"/>
<keyword evidence="3" id="KW-0808">Transferase</keyword>
<evidence type="ECO:0000259" key="1">
    <source>
        <dbReference type="Pfam" id="PF00534"/>
    </source>
</evidence>
<organism evidence="3 4">
    <name type="scientific">Hoylesella buccalis</name>
    <dbReference type="NCBI Taxonomy" id="28127"/>
    <lineage>
        <taxon>Bacteria</taxon>
        <taxon>Pseudomonadati</taxon>
        <taxon>Bacteroidota</taxon>
        <taxon>Bacteroidia</taxon>
        <taxon>Bacteroidales</taxon>
        <taxon>Prevotellaceae</taxon>
        <taxon>Hoylesella</taxon>
    </lineage>
</organism>
<dbReference type="InterPro" id="IPR001296">
    <property type="entry name" value="Glyco_trans_1"/>
</dbReference>
<dbReference type="PANTHER" id="PTHR12526:SF630">
    <property type="entry name" value="GLYCOSYLTRANSFERASE"/>
    <property type="match status" value="1"/>
</dbReference>
<dbReference type="Pfam" id="PF00534">
    <property type="entry name" value="Glycos_transf_1"/>
    <property type="match status" value="1"/>
</dbReference>
<dbReference type="Pfam" id="PF13439">
    <property type="entry name" value="Glyco_transf_4"/>
    <property type="match status" value="1"/>
</dbReference>
<protein>
    <submittedName>
        <fullName evidence="3">Glycosyl transferase</fullName>
    </submittedName>
</protein>
<dbReference type="EMBL" id="PNGJ01000004">
    <property type="protein sequence ID" value="PMC24373.1"/>
    <property type="molecule type" value="Genomic_DNA"/>
</dbReference>
<dbReference type="PANTHER" id="PTHR12526">
    <property type="entry name" value="GLYCOSYLTRANSFERASE"/>
    <property type="match status" value="1"/>
</dbReference>
<feature type="domain" description="Glycosyltransferase subfamily 4-like N-terminal" evidence="2">
    <location>
        <begin position="12"/>
        <end position="175"/>
    </location>
</feature>
<dbReference type="GO" id="GO:0016757">
    <property type="term" value="F:glycosyltransferase activity"/>
    <property type="evidence" value="ECO:0007669"/>
    <property type="project" value="InterPro"/>
</dbReference>
<name>A0A2N6QRE4_9BACT</name>
<evidence type="ECO:0000313" key="3">
    <source>
        <dbReference type="EMBL" id="PMC24373.1"/>
    </source>
</evidence>
<reference evidence="3 4" key="1">
    <citation type="submission" date="2017-09" db="EMBL/GenBank/DDBJ databases">
        <title>Bacterial strain isolated from the female urinary microbiota.</title>
        <authorList>
            <person name="Thomas-White K."/>
            <person name="Kumar N."/>
            <person name="Forster S."/>
            <person name="Putonti C."/>
            <person name="Lawley T."/>
            <person name="Wolfe A.J."/>
        </authorList>
    </citation>
    <scope>NUCLEOTIDE SEQUENCE [LARGE SCALE GENOMIC DNA]</scope>
    <source>
        <strain evidence="3 4">UMB0536</strain>
    </source>
</reference>
<accession>A0A2N6QRE4</accession>
<sequence>MRILQVITSLQIGGAEHVVVHLTKLLRQKGHVVDVVVFNGEETAFMRELKETGCRIYKLGKGFYNLIYIPKLRRIMREYDIIHTHNSSPQLFAAMANIGLGKMLITTEHSTNNRKREHPMFSFVDKWMYGKYAKVVTISKIAEEKLCSYLGLESNQPNSPLQRRIVTINNGVDVNAFYHAEDLPELAHQGKFVTVMVAGFREAKDQETVIRAIALLPDEYELWLVGDGVRRSEIEAEIVKQNVTKRVKLLGIRSDVPQILKSADVIVMSSHWEGLSLSNIEGMSSGKPFVASEVNGLKEVTAGYGILFPHGDAKSLADVIKKLHDDSEYYHQVAEQCYQRALQYDIRKMVDAYEQLYDTVQQ</sequence>
<dbReference type="Gene3D" id="3.40.50.2000">
    <property type="entry name" value="Glycogen Phosphorylase B"/>
    <property type="match status" value="2"/>
</dbReference>
<comment type="caution">
    <text evidence="3">The sequence shown here is derived from an EMBL/GenBank/DDBJ whole genome shotgun (WGS) entry which is preliminary data.</text>
</comment>
<evidence type="ECO:0000259" key="2">
    <source>
        <dbReference type="Pfam" id="PF13439"/>
    </source>
</evidence>
<dbReference type="AlphaFoldDB" id="A0A2N6QRE4"/>
<gene>
    <name evidence="3" type="ORF">CJ231_06595</name>
</gene>
<proteinExistence type="predicted"/>
<dbReference type="InterPro" id="IPR028098">
    <property type="entry name" value="Glyco_trans_4-like_N"/>
</dbReference>
<dbReference type="RefSeq" id="WP_102697276.1">
    <property type="nucleotide sequence ID" value="NZ_PNGJ01000004.1"/>
</dbReference>
<feature type="domain" description="Glycosyl transferase family 1" evidence="1">
    <location>
        <begin position="188"/>
        <end position="339"/>
    </location>
</feature>
<dbReference type="Proteomes" id="UP000235564">
    <property type="component" value="Unassembled WGS sequence"/>
</dbReference>
<dbReference type="SUPFAM" id="SSF53756">
    <property type="entry name" value="UDP-Glycosyltransferase/glycogen phosphorylase"/>
    <property type="match status" value="1"/>
</dbReference>
<evidence type="ECO:0000313" key="4">
    <source>
        <dbReference type="Proteomes" id="UP000235564"/>
    </source>
</evidence>